<protein>
    <submittedName>
        <fullName evidence="2">Uncharacterized protein</fullName>
    </submittedName>
</protein>
<feature type="region of interest" description="Disordered" evidence="1">
    <location>
        <begin position="44"/>
        <end position="66"/>
    </location>
</feature>
<name>A0ABS4LLS7_9ACTN</name>
<sequence>MRDRGPRPPKARTLVVRASAGGPKNSLDQLTALVKTRLKRMRYRPCLHARAGRNSHRTRRRLGPTG</sequence>
<dbReference type="EMBL" id="JAGGLP010000002">
    <property type="protein sequence ID" value="MBP2048348.1"/>
    <property type="molecule type" value="Genomic_DNA"/>
</dbReference>
<dbReference type="Proteomes" id="UP001519309">
    <property type="component" value="Unassembled WGS sequence"/>
</dbReference>
<evidence type="ECO:0000256" key="1">
    <source>
        <dbReference type="SAM" id="MobiDB-lite"/>
    </source>
</evidence>
<gene>
    <name evidence="2" type="ORF">J2Z21_001272</name>
</gene>
<evidence type="ECO:0000313" key="3">
    <source>
        <dbReference type="Proteomes" id="UP001519309"/>
    </source>
</evidence>
<proteinExistence type="predicted"/>
<accession>A0ABS4LLS7</accession>
<evidence type="ECO:0000313" key="2">
    <source>
        <dbReference type="EMBL" id="MBP2048348.1"/>
    </source>
</evidence>
<keyword evidence="3" id="KW-1185">Reference proteome</keyword>
<organism evidence="2 3">
    <name type="scientific">Streptomyces griseochromogenes</name>
    <dbReference type="NCBI Taxonomy" id="68214"/>
    <lineage>
        <taxon>Bacteria</taxon>
        <taxon>Bacillati</taxon>
        <taxon>Actinomycetota</taxon>
        <taxon>Actinomycetes</taxon>
        <taxon>Kitasatosporales</taxon>
        <taxon>Streptomycetaceae</taxon>
        <taxon>Streptomyces</taxon>
    </lineage>
</organism>
<reference evidence="2 3" key="1">
    <citation type="submission" date="2021-03" db="EMBL/GenBank/DDBJ databases">
        <title>Genomic Encyclopedia of Type Strains, Phase IV (KMG-IV): sequencing the most valuable type-strain genomes for metagenomic binning, comparative biology and taxonomic classification.</title>
        <authorList>
            <person name="Goeker M."/>
        </authorList>
    </citation>
    <scope>NUCLEOTIDE SEQUENCE [LARGE SCALE GENOMIC DNA]</scope>
    <source>
        <strain evidence="2 3">DSM 40499</strain>
    </source>
</reference>
<comment type="caution">
    <text evidence="2">The sequence shown here is derived from an EMBL/GenBank/DDBJ whole genome shotgun (WGS) entry which is preliminary data.</text>
</comment>